<evidence type="ECO:0000313" key="5">
    <source>
        <dbReference type="EMBL" id="GES26113.1"/>
    </source>
</evidence>
<keyword evidence="2" id="KW-0238">DNA-binding</keyword>
<sequence length="167" mass="18392">MDTSTPAAIRDTHPRTEATNLVPISGLLSYQLSRVANALSRSATVRYRRQFDVSLGEWRAIALLGESAPQTLNRLARLAALDKAQMSRVISGLTERGFVLREQGPRRTTQLSLTRRGKTLYEGLITAANERNDAFLVCLTPEERVALDAALEKLATLARALERSESA</sequence>
<evidence type="ECO:0000256" key="3">
    <source>
        <dbReference type="ARBA" id="ARBA00023163"/>
    </source>
</evidence>
<dbReference type="InterPro" id="IPR036390">
    <property type="entry name" value="WH_DNA-bd_sf"/>
</dbReference>
<keyword evidence="1" id="KW-0805">Transcription regulation</keyword>
<reference evidence="5 6" key="1">
    <citation type="submission" date="2019-10" db="EMBL/GenBank/DDBJ databases">
        <title>Whole genome shotgun sequence of Acrocarpospora pleiomorpha NBRC 16267.</title>
        <authorList>
            <person name="Ichikawa N."/>
            <person name="Kimura A."/>
            <person name="Kitahashi Y."/>
            <person name="Komaki H."/>
            <person name="Oguchi A."/>
        </authorList>
    </citation>
    <scope>NUCLEOTIDE SEQUENCE [LARGE SCALE GENOMIC DNA]</scope>
    <source>
        <strain evidence="5 6">NBRC 16267</strain>
    </source>
</reference>
<dbReference type="GO" id="GO:0003700">
    <property type="term" value="F:DNA-binding transcription factor activity"/>
    <property type="evidence" value="ECO:0007669"/>
    <property type="project" value="InterPro"/>
</dbReference>
<keyword evidence="3" id="KW-0804">Transcription</keyword>
<protein>
    <recommendedName>
        <fullName evidence="4">HTH marR-type domain-containing protein</fullName>
    </recommendedName>
</protein>
<dbReference type="InterPro" id="IPR000835">
    <property type="entry name" value="HTH_MarR-typ"/>
</dbReference>
<dbReference type="SUPFAM" id="SSF46785">
    <property type="entry name" value="Winged helix' DNA-binding domain"/>
    <property type="match status" value="1"/>
</dbReference>
<keyword evidence="6" id="KW-1185">Reference proteome</keyword>
<proteinExistence type="predicted"/>
<dbReference type="InterPro" id="IPR052067">
    <property type="entry name" value="Metal_resp_HTH_trans_reg"/>
</dbReference>
<organism evidence="5 6">
    <name type="scientific">Acrocarpospora pleiomorpha</name>
    <dbReference type="NCBI Taxonomy" id="90975"/>
    <lineage>
        <taxon>Bacteria</taxon>
        <taxon>Bacillati</taxon>
        <taxon>Actinomycetota</taxon>
        <taxon>Actinomycetes</taxon>
        <taxon>Streptosporangiales</taxon>
        <taxon>Streptosporangiaceae</taxon>
        <taxon>Acrocarpospora</taxon>
    </lineage>
</organism>
<dbReference type="EMBL" id="BLAF01000079">
    <property type="protein sequence ID" value="GES26113.1"/>
    <property type="molecule type" value="Genomic_DNA"/>
</dbReference>
<evidence type="ECO:0000256" key="2">
    <source>
        <dbReference type="ARBA" id="ARBA00023125"/>
    </source>
</evidence>
<dbReference type="Proteomes" id="UP000377595">
    <property type="component" value="Unassembled WGS sequence"/>
</dbReference>
<dbReference type="OrthoDB" id="8781857at2"/>
<name>A0A5M3Y2S1_9ACTN</name>
<comment type="caution">
    <text evidence="5">The sequence shown here is derived from an EMBL/GenBank/DDBJ whole genome shotgun (WGS) entry which is preliminary data.</text>
</comment>
<evidence type="ECO:0000259" key="4">
    <source>
        <dbReference type="PROSITE" id="PS50995"/>
    </source>
</evidence>
<dbReference type="AlphaFoldDB" id="A0A5M3Y2S1"/>
<feature type="domain" description="HTH marR-type" evidence="4">
    <location>
        <begin position="25"/>
        <end position="156"/>
    </location>
</feature>
<dbReference type="Pfam" id="PF01047">
    <property type="entry name" value="MarR"/>
    <property type="match status" value="1"/>
</dbReference>
<dbReference type="SMART" id="SM00347">
    <property type="entry name" value="HTH_MARR"/>
    <property type="match status" value="1"/>
</dbReference>
<dbReference type="Gene3D" id="1.10.10.10">
    <property type="entry name" value="Winged helix-like DNA-binding domain superfamily/Winged helix DNA-binding domain"/>
    <property type="match status" value="1"/>
</dbReference>
<dbReference type="PANTHER" id="PTHR35790:SF4">
    <property type="entry name" value="HTH-TYPE TRANSCRIPTIONAL REGULATOR PCHR"/>
    <property type="match status" value="1"/>
</dbReference>
<evidence type="ECO:0000313" key="6">
    <source>
        <dbReference type="Proteomes" id="UP000377595"/>
    </source>
</evidence>
<dbReference type="InterPro" id="IPR036388">
    <property type="entry name" value="WH-like_DNA-bd_sf"/>
</dbReference>
<gene>
    <name evidence="5" type="ORF">Aple_090120</name>
</gene>
<evidence type="ECO:0000256" key="1">
    <source>
        <dbReference type="ARBA" id="ARBA00023015"/>
    </source>
</evidence>
<dbReference type="RefSeq" id="WP_155350851.1">
    <property type="nucleotide sequence ID" value="NZ_BAAAHM010000051.1"/>
</dbReference>
<dbReference type="PROSITE" id="PS50995">
    <property type="entry name" value="HTH_MARR_2"/>
    <property type="match status" value="1"/>
</dbReference>
<accession>A0A5M3Y2S1</accession>
<dbReference type="PANTHER" id="PTHR35790">
    <property type="entry name" value="HTH-TYPE TRANSCRIPTIONAL REGULATOR PCHR"/>
    <property type="match status" value="1"/>
</dbReference>
<dbReference type="GO" id="GO:0003677">
    <property type="term" value="F:DNA binding"/>
    <property type="evidence" value="ECO:0007669"/>
    <property type="project" value="UniProtKB-KW"/>
</dbReference>